<evidence type="ECO:0000313" key="1">
    <source>
        <dbReference type="EMBL" id="RZO19166.1"/>
    </source>
</evidence>
<dbReference type="Gene3D" id="3.40.30.10">
    <property type="entry name" value="Glutaredoxin"/>
    <property type="match status" value="1"/>
</dbReference>
<comment type="caution">
    <text evidence="1">The sequence shown here is derived from an EMBL/GenBank/DDBJ whole genome shotgun (WGS) entry which is preliminary data.</text>
</comment>
<reference evidence="1 2" key="1">
    <citation type="submission" date="2019-02" db="EMBL/GenBank/DDBJ databases">
        <title>Prokaryotic population dynamics and viral predation in marine succession experiment using metagenomics: the confinement effect.</title>
        <authorList>
            <person name="Haro-Moreno J.M."/>
            <person name="Rodriguez-Valera F."/>
            <person name="Lopez-Perez M."/>
        </authorList>
    </citation>
    <scope>NUCLEOTIDE SEQUENCE [LARGE SCALE GENOMIC DNA]</scope>
    <source>
        <strain evidence="1">MED-G170</strain>
    </source>
</reference>
<protein>
    <submittedName>
        <fullName evidence="1">Thioredoxin family protein</fullName>
    </submittedName>
</protein>
<sequence>MIQLTEFDQPPSELPKPFSGQVIEARQLKDFISKALELKKQPLVIFGANWCPDAQCLEAVMKLVTVNKFVAQHYEVMRIDVGDYDQNMDLYKVFGMPSKEGIPRVIILDLKGKVLNLDSNDRWRAARETAPQEIFNYFQEFANQP</sequence>
<proteinExistence type="predicted"/>
<evidence type="ECO:0000313" key="2">
    <source>
        <dbReference type="Proteomes" id="UP000315889"/>
    </source>
</evidence>
<organism evidence="1 2">
    <name type="scientific">SAR92 clade bacterium</name>
    <dbReference type="NCBI Taxonomy" id="2315479"/>
    <lineage>
        <taxon>Bacteria</taxon>
        <taxon>Pseudomonadati</taxon>
        <taxon>Pseudomonadota</taxon>
        <taxon>Gammaproteobacteria</taxon>
        <taxon>Cellvibrionales</taxon>
        <taxon>Porticoccaceae</taxon>
        <taxon>SAR92 clade</taxon>
    </lineage>
</organism>
<dbReference type="AlphaFoldDB" id="A0A520MD54"/>
<dbReference type="SUPFAM" id="SSF52833">
    <property type="entry name" value="Thioredoxin-like"/>
    <property type="match status" value="1"/>
</dbReference>
<name>A0A520MD54_9GAMM</name>
<dbReference type="InterPro" id="IPR036249">
    <property type="entry name" value="Thioredoxin-like_sf"/>
</dbReference>
<dbReference type="Proteomes" id="UP000315889">
    <property type="component" value="Unassembled WGS sequence"/>
</dbReference>
<dbReference type="Pfam" id="PF13899">
    <property type="entry name" value="Thioredoxin_7"/>
    <property type="match status" value="1"/>
</dbReference>
<accession>A0A520MD54</accession>
<dbReference type="EMBL" id="SHBP01000017">
    <property type="protein sequence ID" value="RZO19166.1"/>
    <property type="molecule type" value="Genomic_DNA"/>
</dbReference>
<gene>
    <name evidence="1" type="ORF">EVB03_08815</name>
</gene>